<accession>A0A133U8E2</accession>
<dbReference type="AlphaFoldDB" id="A0A133U8E2"/>
<dbReference type="InterPro" id="IPR001347">
    <property type="entry name" value="SIS_dom"/>
</dbReference>
<proteinExistence type="inferred from homology"/>
<dbReference type="EMBL" id="LHXJ01000047">
    <property type="protein sequence ID" value="KXA90447.1"/>
    <property type="molecule type" value="Genomic_DNA"/>
</dbReference>
<evidence type="ECO:0000313" key="3">
    <source>
        <dbReference type="EMBL" id="KXA90447.1"/>
    </source>
</evidence>
<dbReference type="GO" id="GO:0016853">
    <property type="term" value="F:isomerase activity"/>
    <property type="evidence" value="ECO:0007669"/>
    <property type="project" value="InterPro"/>
</dbReference>
<dbReference type="InterPro" id="IPR035472">
    <property type="entry name" value="RpiR-like_SIS"/>
</dbReference>
<comment type="caution">
    <text evidence="3">The sequence shown here is derived from an EMBL/GenBank/DDBJ whole genome shotgun (WGS) entry which is preliminary data.</text>
</comment>
<dbReference type="InterPro" id="IPR046348">
    <property type="entry name" value="SIS_dom_sf"/>
</dbReference>
<feature type="domain" description="SIS" evidence="2">
    <location>
        <begin position="39"/>
        <end position="185"/>
    </location>
</feature>
<dbReference type="Gene3D" id="3.40.50.10490">
    <property type="entry name" value="Glucose-6-phosphate isomerase like protein, domain 1"/>
    <property type="match status" value="1"/>
</dbReference>
<reference evidence="3 4" key="1">
    <citation type="journal article" date="2016" name="Sci. Rep.">
        <title>Metabolic traits of an uncultured archaeal lineage -MSBL1- from brine pools of the Red Sea.</title>
        <authorList>
            <person name="Mwirichia R."/>
            <person name="Alam I."/>
            <person name="Rashid M."/>
            <person name="Vinu M."/>
            <person name="Ba-Alawi W."/>
            <person name="Anthony Kamau A."/>
            <person name="Kamanda Ngugi D."/>
            <person name="Goker M."/>
            <person name="Klenk H.P."/>
            <person name="Bajic V."/>
            <person name="Stingl U."/>
        </authorList>
    </citation>
    <scope>NUCLEOTIDE SEQUENCE [LARGE SCALE GENOMIC DNA]</scope>
    <source>
        <strain evidence="3">SCGC-AAA259A05</strain>
    </source>
</reference>
<sequence length="286" mass="32081">MSGSEITRFPDVYRRSVKKISSYPSGDQTSTYVENVEKFIEYMKDSGELIWVGTGRQEEIADFATRLIKANDIKTSCSKDSSIHYEYDPGNLVIALSSSGETTRTIHYAESAYKRAGCSVPVIAITGKPNSTLAKIAEKTGGFVVKVPGKSKEDTKEYQEKQFLGKHQPLTLSGTLGELYSLEFILDAIGSYTTGYQTMRHHKKFWRKIESYEPDPEQFKRLYKLLPNPIDYKEVDTINSFNKTITCGLGLSGVIARSFAIRLAHCADKGEERRVSYYKDAGNIVS</sequence>
<dbReference type="PANTHER" id="PTHR43443:SF1">
    <property type="entry name" value="3-HEXULOSE-6-PHOSPHATE ISOMERASE"/>
    <property type="match status" value="1"/>
</dbReference>
<protein>
    <recommendedName>
        <fullName evidence="2">SIS domain-containing protein</fullName>
    </recommendedName>
</protein>
<dbReference type="PANTHER" id="PTHR43443">
    <property type="entry name" value="3-HEXULOSE-6-PHOSPHATE ISOMERASE"/>
    <property type="match status" value="1"/>
</dbReference>
<keyword evidence="4" id="KW-1185">Reference proteome</keyword>
<evidence type="ECO:0000313" key="4">
    <source>
        <dbReference type="Proteomes" id="UP000070163"/>
    </source>
</evidence>
<dbReference type="Pfam" id="PF01380">
    <property type="entry name" value="SIS"/>
    <property type="match status" value="1"/>
</dbReference>
<organism evidence="3 4">
    <name type="scientific">candidate division MSBL1 archaeon SCGC-AAA259A05</name>
    <dbReference type="NCBI Taxonomy" id="1698259"/>
    <lineage>
        <taxon>Archaea</taxon>
        <taxon>Methanobacteriati</taxon>
        <taxon>Methanobacteriota</taxon>
        <taxon>candidate division MSBL1</taxon>
    </lineage>
</organism>
<name>A0A133U8E2_9EURY</name>
<evidence type="ECO:0000259" key="2">
    <source>
        <dbReference type="PROSITE" id="PS51464"/>
    </source>
</evidence>
<dbReference type="GO" id="GO:0097367">
    <property type="term" value="F:carbohydrate derivative binding"/>
    <property type="evidence" value="ECO:0007669"/>
    <property type="project" value="InterPro"/>
</dbReference>
<dbReference type="CDD" id="cd05013">
    <property type="entry name" value="SIS_RpiR"/>
    <property type="match status" value="1"/>
</dbReference>
<evidence type="ECO:0000256" key="1">
    <source>
        <dbReference type="ARBA" id="ARBA00009235"/>
    </source>
</evidence>
<feature type="non-terminal residue" evidence="3">
    <location>
        <position position="286"/>
    </location>
</feature>
<dbReference type="InterPro" id="IPR017552">
    <property type="entry name" value="PHI/rmpB"/>
</dbReference>
<comment type="similarity">
    <text evidence="1">Belongs to the SIS family. PHI subfamily.</text>
</comment>
<dbReference type="SUPFAM" id="SSF53697">
    <property type="entry name" value="SIS domain"/>
    <property type="match status" value="1"/>
</dbReference>
<dbReference type="GO" id="GO:1901135">
    <property type="term" value="P:carbohydrate derivative metabolic process"/>
    <property type="evidence" value="ECO:0007669"/>
    <property type="project" value="InterPro"/>
</dbReference>
<dbReference type="Proteomes" id="UP000070163">
    <property type="component" value="Unassembled WGS sequence"/>
</dbReference>
<gene>
    <name evidence="3" type="ORF">AKJ57_04160</name>
</gene>
<dbReference type="PROSITE" id="PS51464">
    <property type="entry name" value="SIS"/>
    <property type="match status" value="1"/>
</dbReference>